<dbReference type="eggNOG" id="COG0457">
    <property type="taxonomic scope" value="Bacteria"/>
</dbReference>
<dbReference type="InterPro" id="IPR011990">
    <property type="entry name" value="TPR-like_helical_dom_sf"/>
</dbReference>
<dbReference type="KEGG" id="sus:Acid_0951"/>
<sequence precursor="true">MPNWTTPLLAALTASYTLAQDAGRPVSVIAACVDLNQAVMAQVANGKLTDAELAVSAFSVAGGESCVGLVLSNMAARLSIAGRIADAERLAERSVLILEKAYSPDAAPLLSPLQILAATRFEQGKTARAREALKKMRAIRSELPEDQALIHGMAAALLEREGRRREAEAEYLAAARAWEEAGKGETAYEGTILSGLGSLYIELGRLTEAQQTLDRALAIFNRAQDTAATDRSKLFEVRGVLHAWQGNWLEAEQDLREAISMLDREPWVDPTILRPVLTRYAYILRRNHHGREARPIEARAASLHAAGASTAIVDITELFPRTKPRKK</sequence>
<dbReference type="OrthoDB" id="9766710at2"/>
<dbReference type="HOGENOM" id="CLU_849656_0_0_0"/>
<dbReference type="InParanoid" id="Q02AH2"/>
<dbReference type="STRING" id="234267.Acid_0951"/>
<reference evidence="1" key="1">
    <citation type="submission" date="2006-10" db="EMBL/GenBank/DDBJ databases">
        <title>Complete sequence of Solibacter usitatus Ellin6076.</title>
        <authorList>
            <consortium name="US DOE Joint Genome Institute"/>
            <person name="Copeland A."/>
            <person name="Lucas S."/>
            <person name="Lapidus A."/>
            <person name="Barry K."/>
            <person name="Detter J.C."/>
            <person name="Glavina del Rio T."/>
            <person name="Hammon N."/>
            <person name="Israni S."/>
            <person name="Dalin E."/>
            <person name="Tice H."/>
            <person name="Pitluck S."/>
            <person name="Thompson L.S."/>
            <person name="Brettin T."/>
            <person name="Bruce D."/>
            <person name="Han C."/>
            <person name="Tapia R."/>
            <person name="Gilna P."/>
            <person name="Schmutz J."/>
            <person name="Larimer F."/>
            <person name="Land M."/>
            <person name="Hauser L."/>
            <person name="Kyrpides N."/>
            <person name="Mikhailova N."/>
            <person name="Janssen P.H."/>
            <person name="Kuske C.R."/>
            <person name="Richardson P."/>
        </authorList>
    </citation>
    <scope>NUCLEOTIDE SEQUENCE</scope>
    <source>
        <strain evidence="1">Ellin6076</strain>
    </source>
</reference>
<name>Q02AH2_SOLUE</name>
<accession>Q02AH2</accession>
<organism evidence="1">
    <name type="scientific">Solibacter usitatus (strain Ellin6076)</name>
    <dbReference type="NCBI Taxonomy" id="234267"/>
    <lineage>
        <taxon>Bacteria</taxon>
        <taxon>Pseudomonadati</taxon>
        <taxon>Acidobacteriota</taxon>
        <taxon>Terriglobia</taxon>
        <taxon>Bryobacterales</taxon>
        <taxon>Solibacteraceae</taxon>
        <taxon>Candidatus Solibacter</taxon>
    </lineage>
</organism>
<dbReference type="Pfam" id="PF13374">
    <property type="entry name" value="TPR_10"/>
    <property type="match status" value="1"/>
</dbReference>
<dbReference type="AlphaFoldDB" id="Q02AH2"/>
<evidence type="ECO:0000313" key="1">
    <source>
        <dbReference type="EMBL" id="ABJ81950.1"/>
    </source>
</evidence>
<dbReference type="Pfam" id="PF13424">
    <property type="entry name" value="TPR_12"/>
    <property type="match status" value="1"/>
</dbReference>
<gene>
    <name evidence="1" type="ordered locus">Acid_0951</name>
</gene>
<protein>
    <submittedName>
        <fullName evidence="1">Tetratricopeptide TPR_4</fullName>
    </submittedName>
</protein>
<proteinExistence type="predicted"/>
<dbReference type="EMBL" id="CP000473">
    <property type="protein sequence ID" value="ABJ81950.1"/>
    <property type="molecule type" value="Genomic_DNA"/>
</dbReference>
<dbReference type="SUPFAM" id="SSF48452">
    <property type="entry name" value="TPR-like"/>
    <property type="match status" value="1"/>
</dbReference>
<dbReference type="Gene3D" id="1.25.40.10">
    <property type="entry name" value="Tetratricopeptide repeat domain"/>
    <property type="match status" value="2"/>
</dbReference>